<dbReference type="OrthoDB" id="2878290at2"/>
<evidence type="ECO:0000313" key="2">
    <source>
        <dbReference type="Proteomes" id="UP000798488"/>
    </source>
</evidence>
<protein>
    <submittedName>
        <fullName evidence="1">Uncharacterized protein</fullName>
    </submittedName>
</protein>
<reference evidence="1" key="1">
    <citation type="submission" date="2016-02" db="EMBL/GenBank/DDBJ databases">
        <title>Draft Genome Sequence of Sporotomaculum syntrophicum Strain FB, a Syntrophic Benzoate Degrader.</title>
        <authorList>
            <person name="Nobu M.K."/>
            <person name="Narihiro T."/>
            <person name="Qiu Y.-L."/>
            <person name="Ohashi A."/>
            <person name="Liu W.-T."/>
            <person name="Yuji S."/>
        </authorList>
    </citation>
    <scope>NUCLEOTIDE SEQUENCE</scope>
    <source>
        <strain evidence="1">FB</strain>
    </source>
</reference>
<dbReference type="Proteomes" id="UP000798488">
    <property type="component" value="Unassembled WGS sequence"/>
</dbReference>
<accession>A0A9D2WLX3</accession>
<dbReference type="EMBL" id="LSRS01000009">
    <property type="protein sequence ID" value="KAF1083867.1"/>
    <property type="molecule type" value="Genomic_DNA"/>
</dbReference>
<keyword evidence="2" id="KW-1185">Reference proteome</keyword>
<organism evidence="1 2">
    <name type="scientific">Sporotomaculum syntrophicum</name>
    <dbReference type="NCBI Taxonomy" id="182264"/>
    <lineage>
        <taxon>Bacteria</taxon>
        <taxon>Bacillati</taxon>
        <taxon>Bacillota</taxon>
        <taxon>Clostridia</taxon>
        <taxon>Eubacteriales</taxon>
        <taxon>Desulfallaceae</taxon>
        <taxon>Sporotomaculum</taxon>
    </lineage>
</organism>
<proteinExistence type="predicted"/>
<dbReference type="RefSeq" id="WP_161823284.1">
    <property type="nucleotide sequence ID" value="NZ_LSRS01000009.1"/>
</dbReference>
<gene>
    <name evidence="1" type="ORF">SPSYN_03023</name>
</gene>
<evidence type="ECO:0000313" key="1">
    <source>
        <dbReference type="EMBL" id="KAF1083867.1"/>
    </source>
</evidence>
<comment type="caution">
    <text evidence="1">The sequence shown here is derived from an EMBL/GenBank/DDBJ whole genome shotgun (WGS) entry which is preliminary data.</text>
</comment>
<sequence>MRKNNLAKLYPNLTPDERFKLLLTALARGDEDDAHDIAHSCPKKSYLISDPAYADRLEAGRDIAIFYSLEWLLQEQRFSVSSVILTMNSFARNSYLTGYLLGCGKQVDINKVVDKADELATSHTQDVQQEYTTMHEQSKRQLKALLLALEEFCHDIDVPIEHMFYWFPPTIEWINDKKAELQDVQPDDEAMNCYLSLLQGCWTERTGETIAV</sequence>
<name>A0A9D2WLX3_9FIRM</name>
<dbReference type="AlphaFoldDB" id="A0A9D2WLX3"/>